<dbReference type="Proteomes" id="UP000509460">
    <property type="component" value="Chromosome"/>
</dbReference>
<dbReference type="RefSeq" id="WP_010736358.1">
    <property type="nucleotide sequence ID" value="NZ_AP019810.1"/>
</dbReference>
<keyword evidence="3" id="KW-1185">Reference proteome</keyword>
<evidence type="ECO:0000313" key="3">
    <source>
        <dbReference type="Proteomes" id="UP000321175"/>
    </source>
</evidence>
<reference evidence="1 4" key="1">
    <citation type="submission" date="2019-07" db="EMBL/GenBank/DDBJ databases">
        <title>antibiotic susceptibility of plant-derived lactic acid bacteria.</title>
        <authorList>
            <person name="Sugiyama M."/>
            <person name="Noda M."/>
        </authorList>
    </citation>
    <scope>NUCLEOTIDE SEQUENCE [LARGE SCALE GENOMIC DNA]</scope>
    <source>
        <strain evidence="1 4">15-1A</strain>
    </source>
</reference>
<protein>
    <submittedName>
        <fullName evidence="1">Uncharacterized protein</fullName>
    </submittedName>
</protein>
<dbReference type="AlphaFoldDB" id="A0AAI8R9C6"/>
<evidence type="ECO:0000313" key="2">
    <source>
        <dbReference type="EMBL" id="GEL81037.1"/>
    </source>
</evidence>
<dbReference type="EMBL" id="AP019810">
    <property type="protein sequence ID" value="BBM15255.1"/>
    <property type="molecule type" value="Genomic_DNA"/>
</dbReference>
<name>A0AAI8R9C6_ENTMU</name>
<dbReference type="GeneID" id="74354473"/>
<evidence type="ECO:0000313" key="4">
    <source>
        <dbReference type="Proteomes" id="UP000509460"/>
    </source>
</evidence>
<dbReference type="EMBL" id="BJWA01000016">
    <property type="protein sequence ID" value="GEL81037.1"/>
    <property type="molecule type" value="Genomic_DNA"/>
</dbReference>
<sequence length="42" mass="4715">MVKQGDIIFIDLVPTKENGLAKKNDRVSSLAMTTITRFSMPF</sequence>
<evidence type="ECO:0000313" key="1">
    <source>
        <dbReference type="EMBL" id="BBM15255.1"/>
    </source>
</evidence>
<dbReference type="Proteomes" id="UP000321175">
    <property type="component" value="Unassembled WGS sequence"/>
</dbReference>
<gene>
    <name evidence="1" type="ORF">EM151A_2064</name>
    <name evidence="2" type="ORF">EMU01_21810</name>
</gene>
<proteinExistence type="predicted"/>
<organism evidence="1 4">
    <name type="scientific">Enterococcus mundtii</name>
    <dbReference type="NCBI Taxonomy" id="53346"/>
    <lineage>
        <taxon>Bacteria</taxon>
        <taxon>Bacillati</taxon>
        <taxon>Bacillota</taxon>
        <taxon>Bacilli</taxon>
        <taxon>Lactobacillales</taxon>
        <taxon>Enterococcaceae</taxon>
        <taxon>Enterococcus</taxon>
    </lineage>
</organism>
<reference evidence="2 3" key="2">
    <citation type="submission" date="2019-07" db="EMBL/GenBank/DDBJ databases">
        <title>Whole genome shotgun sequence of Enterococcus mundtii NBRC 100490.</title>
        <authorList>
            <person name="Hosoyama A."/>
            <person name="Uohara A."/>
            <person name="Ohji S."/>
            <person name="Ichikawa N."/>
        </authorList>
    </citation>
    <scope>NUCLEOTIDE SEQUENCE [LARGE SCALE GENOMIC DNA]</scope>
    <source>
        <strain evidence="2 3">NBRC 100490</strain>
    </source>
</reference>
<accession>A0AAI8R9C6</accession>